<dbReference type="GO" id="GO:0005634">
    <property type="term" value="C:nucleus"/>
    <property type="evidence" value="ECO:0007669"/>
    <property type="project" value="UniProtKB-SubCell"/>
</dbReference>
<dbReference type="GO" id="GO:0035329">
    <property type="term" value="P:hippo signaling"/>
    <property type="evidence" value="ECO:0007669"/>
    <property type="project" value="TreeGrafter"/>
</dbReference>
<dbReference type="InterPro" id="IPR000818">
    <property type="entry name" value="TEA/ATTS_dom"/>
</dbReference>
<keyword evidence="5" id="KW-0539">Nucleus</keyword>
<dbReference type="SUPFAM" id="SSF51445">
    <property type="entry name" value="(Trans)glycosidases"/>
    <property type="match status" value="1"/>
</dbReference>
<dbReference type="AlphaFoldDB" id="A0A0L7L523"/>
<reference evidence="9 10" key="1">
    <citation type="journal article" date="2015" name="Genome Biol. Evol.">
        <title>The genome of winter moth (Operophtera brumata) provides a genomic perspective on sexual dimorphism and phenology.</title>
        <authorList>
            <person name="Derks M.F."/>
            <person name="Smit S."/>
            <person name="Salis L."/>
            <person name="Schijlen E."/>
            <person name="Bossers A."/>
            <person name="Mateman C."/>
            <person name="Pijl A.S."/>
            <person name="de Ridder D."/>
            <person name="Groenen M.A."/>
            <person name="Visser M.E."/>
            <person name="Megens H.J."/>
        </authorList>
    </citation>
    <scope>NUCLEOTIDE SEQUENCE [LARGE SCALE GENOMIC DNA]</scope>
    <source>
        <strain evidence="9">WM2013NL</strain>
        <tissue evidence="9">Head and thorax</tissue>
    </source>
</reference>
<dbReference type="STRING" id="104452.A0A0L7L523"/>
<dbReference type="Gene3D" id="3.20.20.80">
    <property type="entry name" value="Glycosidases"/>
    <property type="match status" value="2"/>
</dbReference>
<accession>A0A0L7L523</accession>
<dbReference type="GO" id="GO:0005667">
    <property type="term" value="C:transcription regulator complex"/>
    <property type="evidence" value="ECO:0007669"/>
    <property type="project" value="TreeGrafter"/>
</dbReference>
<dbReference type="Pfam" id="PF02055">
    <property type="entry name" value="Glyco_hydro_30"/>
    <property type="match status" value="2"/>
</dbReference>
<protein>
    <submittedName>
        <fullName evidence="9">Transcriptional enhancer factor TEF-1</fullName>
    </submittedName>
</protein>
<dbReference type="PROSITE" id="PS00554">
    <property type="entry name" value="TEA_1"/>
    <property type="match status" value="1"/>
</dbReference>
<evidence type="ECO:0000256" key="3">
    <source>
        <dbReference type="ARBA" id="ARBA00023125"/>
    </source>
</evidence>
<dbReference type="InterPro" id="IPR017853">
    <property type="entry name" value="GH"/>
</dbReference>
<sequence length="928" mass="102425">MQERKSKSKSREQERKVKGLALFVKKDQEGTNTSGALAAGTIASPWSTAAGAPDTNGSGADAKHLDVGDASDDEKVRTSRGLTLSAASGALAVGTIAPDTNGSGADAKHLDVGDASDDEKTWSHSLSAASGALAVGTIAPDTNGSGADAKHLDVGDASDDEKVRTSRGLTLSAASGALAVGTIAPDTNGSGADAKHLDVGDASDDEKVRTSRGLTLSAASGALAVGTIAPDTNGSGADAKHLDVGDASDDEKDLSAADAEGVWSPDIEQSFQEALAIYPPCGRRKIILSDEGKMYGRNELIARYIKLRTGKTRTRKQVSSHIQVLARRKLREIQAKLKVDGGVMKEKAMQSMSTLSSAQIVAGLPHPAYHHTQFWQPGLQAGTSQDVKPFPGAGYKGVPGVGVPTGTDVAPPPPWEGRAIATHKLRLVEFSAFQINDKFPEKKGGLKELYEKGPRNAFFLVKFWADLNTNNLDDPNAFYGVTSVYESNENMTITCSTKVCSFGKQVVEKVETEYAHFEGGRFVYRIHRSPMCEYMVNFIHKLKHLPEKYMMNSVLENFTILQVVSNRDTQETLLCAAFVFEVSNSEHGAQHHIYRLHGQRFEKSYGIIQIQEDESIESEEEEDVIITQPELPDTAYEDSEDELQEYNMIRVPIGGCDFSTHPYTYNEHPWHDTKLTNFSLTEEDLFFKLPMIKRSQMLAVDEIKITASTWSPPVWMKTNEAITGFGQLRPEYYQSYADYHLKFMEEYAKAEVKIWALTTTNEPLNGIIPVVNFNSLGWTPAQLMEREDPKSIEYLDGIAIHYYGNFFPAQILTQLHQRYPNKILLSTEACEGPMPWDAERVEIGSWARARKYTTSILQDLNNFVVGWIDWNLCLDPTGGPNWADNFVDAPILVYGDRDEFIKQPMYYAMGHFAKFIQRGSRRIRVFRK</sequence>
<evidence type="ECO:0000256" key="2">
    <source>
        <dbReference type="ARBA" id="ARBA00023015"/>
    </source>
</evidence>
<feature type="DNA-binding region" description="TEA" evidence="6">
    <location>
        <begin position="256"/>
        <end position="332"/>
    </location>
</feature>
<dbReference type="GO" id="GO:0048568">
    <property type="term" value="P:embryonic organ development"/>
    <property type="evidence" value="ECO:0007669"/>
    <property type="project" value="TreeGrafter"/>
</dbReference>
<comment type="caution">
    <text evidence="9">The sequence shown here is derived from an EMBL/GenBank/DDBJ whole genome shotgun (WGS) entry which is preliminary data.</text>
</comment>
<dbReference type="Proteomes" id="UP000037510">
    <property type="component" value="Unassembled WGS sequence"/>
</dbReference>
<feature type="region of interest" description="Disordered" evidence="7">
    <location>
        <begin position="94"/>
        <end position="123"/>
    </location>
</feature>
<proteinExistence type="predicted"/>
<evidence type="ECO:0000313" key="9">
    <source>
        <dbReference type="EMBL" id="KOB70572.1"/>
    </source>
</evidence>
<dbReference type="PRINTS" id="PR00065">
    <property type="entry name" value="TEADOMAIN"/>
</dbReference>
<keyword evidence="3" id="KW-0238">DNA-binding</keyword>
<dbReference type="SMART" id="SM00426">
    <property type="entry name" value="TEA"/>
    <property type="match status" value="1"/>
</dbReference>
<feature type="region of interest" description="Disordered" evidence="7">
    <location>
        <begin position="1"/>
        <end position="79"/>
    </location>
</feature>
<dbReference type="InterPro" id="IPR038096">
    <property type="entry name" value="TEA/ATTS_sf"/>
</dbReference>
<keyword evidence="4" id="KW-0804">Transcription</keyword>
<evidence type="ECO:0000256" key="1">
    <source>
        <dbReference type="ARBA" id="ARBA00004123"/>
    </source>
</evidence>
<evidence type="ECO:0000256" key="7">
    <source>
        <dbReference type="SAM" id="MobiDB-lite"/>
    </source>
</evidence>
<dbReference type="Pfam" id="PF01285">
    <property type="entry name" value="TEA"/>
    <property type="match status" value="1"/>
</dbReference>
<evidence type="ECO:0000256" key="6">
    <source>
        <dbReference type="PROSITE-ProRule" id="PRU00505"/>
    </source>
</evidence>
<dbReference type="GO" id="GO:0000981">
    <property type="term" value="F:DNA-binding transcription factor activity, RNA polymerase II-specific"/>
    <property type="evidence" value="ECO:0007669"/>
    <property type="project" value="TreeGrafter"/>
</dbReference>
<dbReference type="Gene3D" id="6.10.20.40">
    <property type="entry name" value="TEA/ATTS domain"/>
    <property type="match status" value="1"/>
</dbReference>
<dbReference type="PANTHER" id="PTHR11834">
    <property type="entry name" value="TRANSCRIPTIONAL ENHANCER FACTOR TEF RELATED"/>
    <property type="match status" value="1"/>
</dbReference>
<dbReference type="EMBL" id="JTDY01002868">
    <property type="protein sequence ID" value="KOB70572.1"/>
    <property type="molecule type" value="Genomic_DNA"/>
</dbReference>
<dbReference type="Gene3D" id="2.70.50.80">
    <property type="match status" value="1"/>
</dbReference>
<feature type="compositionally biased region" description="Basic and acidic residues" evidence="7">
    <location>
        <begin position="61"/>
        <end position="77"/>
    </location>
</feature>
<dbReference type="InterPro" id="IPR033453">
    <property type="entry name" value="Glyco_hydro_30_TIM-barrel"/>
</dbReference>
<keyword evidence="10" id="KW-1185">Reference proteome</keyword>
<evidence type="ECO:0000256" key="5">
    <source>
        <dbReference type="ARBA" id="ARBA00023242"/>
    </source>
</evidence>
<dbReference type="PANTHER" id="PTHR11834:SF0">
    <property type="entry name" value="PROTEIN SCALLOPED"/>
    <property type="match status" value="1"/>
</dbReference>
<feature type="compositionally biased region" description="Basic and acidic residues" evidence="7">
    <location>
        <begin position="106"/>
        <end position="122"/>
    </location>
</feature>
<dbReference type="InterPro" id="IPR050937">
    <property type="entry name" value="TEC1_TEAD_TF"/>
</dbReference>
<organism evidence="9 10">
    <name type="scientific">Operophtera brumata</name>
    <name type="common">Winter moth</name>
    <name type="synonym">Phalaena brumata</name>
    <dbReference type="NCBI Taxonomy" id="104452"/>
    <lineage>
        <taxon>Eukaryota</taxon>
        <taxon>Metazoa</taxon>
        <taxon>Ecdysozoa</taxon>
        <taxon>Arthropoda</taxon>
        <taxon>Hexapoda</taxon>
        <taxon>Insecta</taxon>
        <taxon>Pterygota</taxon>
        <taxon>Neoptera</taxon>
        <taxon>Endopterygota</taxon>
        <taxon>Lepidoptera</taxon>
        <taxon>Glossata</taxon>
        <taxon>Ditrysia</taxon>
        <taxon>Geometroidea</taxon>
        <taxon>Geometridae</taxon>
        <taxon>Larentiinae</taxon>
        <taxon>Operophtera</taxon>
    </lineage>
</organism>
<dbReference type="GO" id="GO:0000978">
    <property type="term" value="F:RNA polymerase II cis-regulatory region sequence-specific DNA binding"/>
    <property type="evidence" value="ECO:0007669"/>
    <property type="project" value="TreeGrafter"/>
</dbReference>
<feature type="domain" description="TEA" evidence="8">
    <location>
        <begin position="256"/>
        <end position="332"/>
    </location>
</feature>
<dbReference type="PROSITE" id="PS51088">
    <property type="entry name" value="TEA_2"/>
    <property type="match status" value="1"/>
</dbReference>
<evidence type="ECO:0000313" key="10">
    <source>
        <dbReference type="Proteomes" id="UP000037510"/>
    </source>
</evidence>
<dbReference type="InterPro" id="IPR041086">
    <property type="entry name" value="YBD"/>
</dbReference>
<name>A0A0L7L523_OPEBR</name>
<dbReference type="Pfam" id="PF17725">
    <property type="entry name" value="YBD"/>
    <property type="match status" value="1"/>
</dbReference>
<dbReference type="FunFam" id="2.70.50.80:FF:000003">
    <property type="entry name" value="Scalloped, isoform D"/>
    <property type="match status" value="1"/>
</dbReference>
<keyword evidence="2" id="KW-0805">Transcription regulation</keyword>
<comment type="subcellular location">
    <subcellularLocation>
        <location evidence="1">Nucleus</location>
    </subcellularLocation>
</comment>
<feature type="compositionally biased region" description="Basic and acidic residues" evidence="7">
    <location>
        <begin position="1"/>
        <end position="17"/>
    </location>
</feature>
<evidence type="ECO:0000256" key="4">
    <source>
        <dbReference type="ARBA" id="ARBA00023163"/>
    </source>
</evidence>
<evidence type="ECO:0000259" key="8">
    <source>
        <dbReference type="PROSITE" id="PS51088"/>
    </source>
</evidence>
<gene>
    <name evidence="9" type="ORF">OBRU01_15099</name>
</gene>